<keyword evidence="4 6" id="KW-0460">Magnesium</keyword>
<organism evidence="13 14">
    <name type="scientific">Glaesserella parasuis</name>
    <name type="common">Haemophilus parasuis</name>
    <dbReference type="NCBI Taxonomy" id="738"/>
    <lineage>
        <taxon>Bacteria</taxon>
        <taxon>Pseudomonadati</taxon>
        <taxon>Pseudomonadota</taxon>
        <taxon>Gammaproteobacteria</taxon>
        <taxon>Pasteurellales</taxon>
        <taxon>Pasteurellaceae</taxon>
        <taxon>Glaesserella</taxon>
    </lineage>
</organism>
<comment type="caution">
    <text evidence="13">The sequence shown here is derived from an EMBL/GenBank/DDBJ whole genome shotgun (WGS) entry which is preliminary data.</text>
</comment>
<dbReference type="PANTHER" id="PTHR42946:SF1">
    <property type="entry name" value="PHOSPHOGLUCOMUTASE (ALPHA-D-GLUCOSE-1,6-BISPHOSPHATE-DEPENDENT)"/>
    <property type="match status" value="1"/>
</dbReference>
<evidence type="ECO:0000256" key="8">
    <source>
        <dbReference type="RuleBase" id="RU004327"/>
    </source>
</evidence>
<evidence type="ECO:0000256" key="5">
    <source>
        <dbReference type="ARBA" id="ARBA00023235"/>
    </source>
</evidence>
<dbReference type="InterPro" id="IPR005841">
    <property type="entry name" value="Alpha-D-phosphohexomutase_SF"/>
</dbReference>
<dbReference type="CDD" id="cd05802">
    <property type="entry name" value="GlmM"/>
    <property type="match status" value="1"/>
</dbReference>
<feature type="binding site" evidence="6">
    <location>
        <position position="245"/>
    </location>
    <ligand>
        <name>Mg(2+)</name>
        <dbReference type="ChEBI" id="CHEBI:18420"/>
    </ligand>
</feature>
<dbReference type="Proteomes" id="UP001148834">
    <property type="component" value="Unassembled WGS sequence"/>
</dbReference>
<proteinExistence type="inferred from homology"/>
<gene>
    <name evidence="6 13" type="primary">glmM</name>
    <name evidence="13" type="ORF">N5925_01080</name>
</gene>
<evidence type="ECO:0000259" key="9">
    <source>
        <dbReference type="Pfam" id="PF00408"/>
    </source>
</evidence>
<feature type="domain" description="Alpha-D-phosphohexomutase alpha/beta/alpha" evidence="10">
    <location>
        <begin position="4"/>
        <end position="134"/>
    </location>
</feature>
<name>A0A6M8SYM0_GLAPU</name>
<dbReference type="NCBIfam" id="TIGR01455">
    <property type="entry name" value="glmM"/>
    <property type="match status" value="1"/>
</dbReference>
<dbReference type="Pfam" id="PF02879">
    <property type="entry name" value="PGM_PMM_II"/>
    <property type="match status" value="1"/>
</dbReference>
<dbReference type="GO" id="GO:0009252">
    <property type="term" value="P:peptidoglycan biosynthetic process"/>
    <property type="evidence" value="ECO:0007669"/>
    <property type="project" value="UniProtKB-ARBA"/>
</dbReference>
<feature type="binding site" description="via phosphate group" evidence="6">
    <location>
        <position position="102"/>
    </location>
    <ligand>
        <name>Mg(2+)</name>
        <dbReference type="ChEBI" id="CHEBI:18420"/>
    </ligand>
</feature>
<dbReference type="InterPro" id="IPR005843">
    <property type="entry name" value="A-D-PHexomutase_C"/>
</dbReference>
<comment type="catalytic activity">
    <reaction evidence="6 8">
        <text>alpha-D-glucosamine 1-phosphate = D-glucosamine 6-phosphate</text>
        <dbReference type="Rhea" id="RHEA:23424"/>
        <dbReference type="ChEBI" id="CHEBI:58516"/>
        <dbReference type="ChEBI" id="CHEBI:58725"/>
        <dbReference type="EC" id="5.4.2.10"/>
    </reaction>
</comment>
<dbReference type="NCBIfam" id="NF008139">
    <property type="entry name" value="PRK10887.1"/>
    <property type="match status" value="1"/>
</dbReference>
<dbReference type="PRINTS" id="PR00509">
    <property type="entry name" value="PGMPMM"/>
</dbReference>
<dbReference type="Gene3D" id="3.30.310.50">
    <property type="entry name" value="Alpha-D-phosphohexomutase, C-terminal domain"/>
    <property type="match status" value="1"/>
</dbReference>
<dbReference type="EC" id="5.4.2.10" evidence="6 8"/>
<keyword evidence="5 6" id="KW-0413">Isomerase</keyword>
<evidence type="ECO:0000313" key="13">
    <source>
        <dbReference type="EMBL" id="MDD2167222.1"/>
    </source>
</evidence>
<evidence type="ECO:0000313" key="14">
    <source>
        <dbReference type="Proteomes" id="UP001148834"/>
    </source>
</evidence>
<dbReference type="Pfam" id="PF00408">
    <property type="entry name" value="PGM_PMM_IV"/>
    <property type="match status" value="1"/>
</dbReference>
<dbReference type="GO" id="GO:0000287">
    <property type="term" value="F:magnesium ion binding"/>
    <property type="evidence" value="ECO:0007669"/>
    <property type="project" value="UniProtKB-UniRule"/>
</dbReference>
<dbReference type="AlphaFoldDB" id="A0A6M8SYM0"/>
<dbReference type="PANTHER" id="PTHR42946">
    <property type="entry name" value="PHOSPHOHEXOSE MUTASE"/>
    <property type="match status" value="1"/>
</dbReference>
<protein>
    <recommendedName>
        <fullName evidence="6 8">Phosphoglucosamine mutase</fullName>
        <ecNumber evidence="6 8">5.4.2.10</ecNumber>
    </recommendedName>
</protein>
<accession>A0A6M8SYM0</accession>
<dbReference type="InterPro" id="IPR036900">
    <property type="entry name" value="A-D-PHexomutase_C_sf"/>
</dbReference>
<evidence type="ECO:0000259" key="10">
    <source>
        <dbReference type="Pfam" id="PF02878"/>
    </source>
</evidence>
<dbReference type="SUPFAM" id="SSF55957">
    <property type="entry name" value="Phosphoglucomutase, C-terminal domain"/>
    <property type="match status" value="1"/>
</dbReference>
<dbReference type="GO" id="GO:0008966">
    <property type="term" value="F:phosphoglucosamine mutase activity"/>
    <property type="evidence" value="ECO:0007669"/>
    <property type="project" value="UniProtKB-UniRule"/>
</dbReference>
<dbReference type="PROSITE" id="PS00710">
    <property type="entry name" value="PGM_PMM"/>
    <property type="match status" value="1"/>
</dbReference>
<dbReference type="FunFam" id="3.30.310.50:FF:000001">
    <property type="entry name" value="Phosphoglucosamine mutase"/>
    <property type="match status" value="1"/>
</dbReference>
<dbReference type="RefSeq" id="WP_075606197.1">
    <property type="nucleotide sequence ID" value="NZ_CP054198.1"/>
</dbReference>
<dbReference type="InterPro" id="IPR050060">
    <property type="entry name" value="Phosphoglucosamine_mutase"/>
</dbReference>
<evidence type="ECO:0000259" key="12">
    <source>
        <dbReference type="Pfam" id="PF02880"/>
    </source>
</evidence>
<dbReference type="GO" id="GO:0005829">
    <property type="term" value="C:cytosol"/>
    <property type="evidence" value="ECO:0007669"/>
    <property type="project" value="TreeGrafter"/>
</dbReference>
<dbReference type="EMBL" id="JAODIR010000003">
    <property type="protein sequence ID" value="MDD2167222.1"/>
    <property type="molecule type" value="Genomic_DNA"/>
</dbReference>
<evidence type="ECO:0000256" key="2">
    <source>
        <dbReference type="ARBA" id="ARBA00022553"/>
    </source>
</evidence>
<keyword evidence="2 6" id="KW-0597">Phosphoprotein</keyword>
<feature type="active site" description="Phosphoserine intermediate" evidence="6">
    <location>
        <position position="102"/>
    </location>
</feature>
<feature type="binding site" evidence="6">
    <location>
        <position position="243"/>
    </location>
    <ligand>
        <name>Mg(2+)</name>
        <dbReference type="ChEBI" id="CHEBI:18420"/>
    </ligand>
</feature>
<evidence type="ECO:0000259" key="11">
    <source>
        <dbReference type="Pfam" id="PF02879"/>
    </source>
</evidence>
<comment type="similarity">
    <text evidence="1 6 7">Belongs to the phosphohexose mutase family.</text>
</comment>
<evidence type="ECO:0000256" key="7">
    <source>
        <dbReference type="RuleBase" id="RU004326"/>
    </source>
</evidence>
<dbReference type="Pfam" id="PF02880">
    <property type="entry name" value="PGM_PMM_III"/>
    <property type="match status" value="1"/>
</dbReference>
<dbReference type="InterPro" id="IPR005846">
    <property type="entry name" value="A-D-PHexomutase_a/b/a-III"/>
</dbReference>
<dbReference type="InterPro" id="IPR005845">
    <property type="entry name" value="A-D-PHexomutase_a/b/a-II"/>
</dbReference>
<feature type="modified residue" description="Phosphoserine" evidence="6">
    <location>
        <position position="102"/>
    </location>
</feature>
<keyword evidence="3 6" id="KW-0479">Metal-binding</keyword>
<reference evidence="13" key="1">
    <citation type="submission" date="2022-09" db="EMBL/GenBank/DDBJ databases">
        <title>Molecular characterization of Glaesserella parasuis strains circulating in commercial swine farms using whole-genome sequencing.</title>
        <authorList>
            <person name="Mugabi R."/>
            <person name="Clavijo M."/>
            <person name="Li G."/>
        </authorList>
    </citation>
    <scope>NUCLEOTIDE SEQUENCE</scope>
    <source>
        <strain evidence="13">0435-53</strain>
    </source>
</reference>
<dbReference type="InterPro" id="IPR016055">
    <property type="entry name" value="A-D-PHexomutase_a/b/a-I/II/III"/>
</dbReference>
<sequence length="444" mass="47245">MAERKYFGTDGVRGKVGQFPITPDFALKLGWAAGKVLATQGSKQVLIGKDTRISGYMLESALESGLAAAGLSAAFTGPMPTPAIAYLTRTFRAEAGIVISASHNPYDDNGIKFFSAIGEKLPDEVEEAIEAMLDQPMDCVASAELGRASRINDAAGRYIEFCKSTFPSHLSLDGYKIVVDCANGATYHIAPNVMRELGAEVIEIGTHPNGLNINEKCGATDIKALQQVVVEAGADVGLAYDGDGDRLIMVDHLGNKVDGDQILFIIAREALRSGKLHGGVVGTLMSNMSLELALKELAIPFARANVGDRYVLEVLKEKGWKLGGENSGHIIVLDKNTTGDGIVASLEVLAAMVSHKLSLNDLAKAVPLFPQVLINVRFAGGTNPLDSDEVKAVAKDVEQRLAGKGRILLRKSGTEPLIRVMVECEDGALAQSCAEEISEAVKRN</sequence>
<dbReference type="InterPro" id="IPR005844">
    <property type="entry name" value="A-D-PHexomutase_a/b/a-I"/>
</dbReference>
<comment type="function">
    <text evidence="6 8">Catalyzes the conversion of glucosamine-6-phosphate to glucosamine-1-phosphate.</text>
</comment>
<comment type="cofactor">
    <cofactor evidence="6">
        <name>Mg(2+)</name>
        <dbReference type="ChEBI" id="CHEBI:18420"/>
    </cofactor>
    <text evidence="6">Binds 1 Mg(2+) ion per subunit.</text>
</comment>
<evidence type="ECO:0000256" key="3">
    <source>
        <dbReference type="ARBA" id="ARBA00022723"/>
    </source>
</evidence>
<dbReference type="FunFam" id="3.40.120.10:FF:000003">
    <property type="entry name" value="Phosphoglucosamine mutase"/>
    <property type="match status" value="1"/>
</dbReference>
<feature type="domain" description="Alpha-D-phosphohexomutase alpha/beta/alpha" evidence="11">
    <location>
        <begin position="157"/>
        <end position="254"/>
    </location>
</feature>
<dbReference type="InterPro" id="IPR016066">
    <property type="entry name" value="A-D-PHexomutase_CS"/>
</dbReference>
<evidence type="ECO:0000256" key="1">
    <source>
        <dbReference type="ARBA" id="ARBA00010231"/>
    </source>
</evidence>
<comment type="PTM">
    <text evidence="6">Activated by phosphorylation.</text>
</comment>
<dbReference type="SUPFAM" id="SSF53738">
    <property type="entry name" value="Phosphoglucomutase, first 3 domains"/>
    <property type="match status" value="3"/>
</dbReference>
<dbReference type="Gene3D" id="3.40.120.10">
    <property type="entry name" value="Alpha-D-Glucose-1,6-Bisphosphate, subunit A, domain 3"/>
    <property type="match status" value="3"/>
</dbReference>
<evidence type="ECO:0000256" key="6">
    <source>
        <dbReference type="HAMAP-Rule" id="MF_01554"/>
    </source>
</evidence>
<evidence type="ECO:0000256" key="4">
    <source>
        <dbReference type="ARBA" id="ARBA00022842"/>
    </source>
</evidence>
<dbReference type="Pfam" id="PF02878">
    <property type="entry name" value="PGM_PMM_I"/>
    <property type="match status" value="1"/>
</dbReference>
<dbReference type="HAMAP" id="MF_01554_B">
    <property type="entry name" value="GlmM_B"/>
    <property type="match status" value="1"/>
</dbReference>
<dbReference type="FunFam" id="3.40.120.10:FF:000001">
    <property type="entry name" value="Phosphoglucosamine mutase"/>
    <property type="match status" value="1"/>
</dbReference>
<dbReference type="InterPro" id="IPR006352">
    <property type="entry name" value="GlmM_bact"/>
</dbReference>
<dbReference type="GO" id="GO:0006048">
    <property type="term" value="P:UDP-N-acetylglucosamine biosynthetic process"/>
    <property type="evidence" value="ECO:0007669"/>
    <property type="project" value="TreeGrafter"/>
</dbReference>
<dbReference type="GO" id="GO:0004615">
    <property type="term" value="F:phosphomannomutase activity"/>
    <property type="evidence" value="ECO:0007669"/>
    <property type="project" value="TreeGrafter"/>
</dbReference>
<feature type="binding site" evidence="6">
    <location>
        <position position="241"/>
    </location>
    <ligand>
        <name>Mg(2+)</name>
        <dbReference type="ChEBI" id="CHEBI:18420"/>
    </ligand>
</feature>
<dbReference type="GO" id="GO:0005975">
    <property type="term" value="P:carbohydrate metabolic process"/>
    <property type="evidence" value="ECO:0007669"/>
    <property type="project" value="InterPro"/>
</dbReference>
<feature type="domain" description="Alpha-D-phosphohexomutase alpha/beta/alpha" evidence="12">
    <location>
        <begin position="258"/>
        <end position="365"/>
    </location>
</feature>
<feature type="domain" description="Alpha-D-phosphohexomutase C-terminal" evidence="9">
    <location>
        <begin position="373"/>
        <end position="439"/>
    </location>
</feature>